<dbReference type="AlphaFoldDB" id="A0A6L5YQV1"/>
<comment type="caution">
    <text evidence="3">The sequence shown here is derived from an EMBL/GenBank/DDBJ whole genome shotgun (WGS) entry which is preliminary data.</text>
</comment>
<reference evidence="3 4" key="1">
    <citation type="submission" date="2019-08" db="EMBL/GenBank/DDBJ databases">
        <title>In-depth cultivation of the pig gut microbiome towards novel bacterial diversity and tailored functional studies.</title>
        <authorList>
            <person name="Wylensek D."/>
            <person name="Hitch T.C.A."/>
            <person name="Clavel T."/>
        </authorList>
    </citation>
    <scope>NUCLEOTIDE SEQUENCE [LARGE SCALE GENOMIC DNA]</scope>
    <source>
        <strain evidence="3 4">MUC/MUC-530-WT-4D</strain>
    </source>
</reference>
<dbReference type="EMBL" id="VUNI01000008">
    <property type="protein sequence ID" value="MST74685.1"/>
    <property type="molecule type" value="Genomic_DNA"/>
</dbReference>
<dbReference type="InterPro" id="IPR040607">
    <property type="entry name" value="ALP_N"/>
</dbReference>
<dbReference type="RefSeq" id="WP_154429653.1">
    <property type="nucleotide sequence ID" value="NZ_VUNI01000008.1"/>
</dbReference>
<keyword evidence="4" id="KW-1185">Reference proteome</keyword>
<accession>A0A6L5YQV1</accession>
<evidence type="ECO:0000313" key="3">
    <source>
        <dbReference type="EMBL" id="MST74685.1"/>
    </source>
</evidence>
<dbReference type="InterPro" id="IPR049067">
    <property type="entry name" value="MreB-like_C"/>
</dbReference>
<dbReference type="Pfam" id="PF21522">
    <property type="entry name" value="MreB-like_C"/>
    <property type="match status" value="1"/>
</dbReference>
<dbReference type="Proteomes" id="UP000474024">
    <property type="component" value="Unassembled WGS sequence"/>
</dbReference>
<evidence type="ECO:0000313" key="4">
    <source>
        <dbReference type="Proteomes" id="UP000474024"/>
    </source>
</evidence>
<dbReference type="InterPro" id="IPR043129">
    <property type="entry name" value="ATPase_NBD"/>
</dbReference>
<evidence type="ECO:0000259" key="2">
    <source>
        <dbReference type="Pfam" id="PF21522"/>
    </source>
</evidence>
<feature type="domain" description="Actin-like protein N-terminal" evidence="1">
    <location>
        <begin position="50"/>
        <end position="186"/>
    </location>
</feature>
<evidence type="ECO:0000259" key="1">
    <source>
        <dbReference type="Pfam" id="PF17989"/>
    </source>
</evidence>
<name>A0A6L5YQV1_9FIRM</name>
<feature type="domain" description="Actin homologue MreB-like C-terminal" evidence="2">
    <location>
        <begin position="202"/>
        <end position="313"/>
    </location>
</feature>
<protein>
    <submittedName>
        <fullName evidence="3">ParM/StbA family protein</fullName>
    </submittedName>
</protein>
<organism evidence="3 4">
    <name type="scientific">Roseburia porci</name>
    <dbReference type="NCBI Taxonomy" id="2605790"/>
    <lineage>
        <taxon>Bacteria</taxon>
        <taxon>Bacillati</taxon>
        <taxon>Bacillota</taxon>
        <taxon>Clostridia</taxon>
        <taxon>Lachnospirales</taxon>
        <taxon>Lachnospiraceae</taxon>
        <taxon>Roseburia</taxon>
    </lineage>
</organism>
<gene>
    <name evidence="3" type="ORF">FYJ75_06470</name>
</gene>
<dbReference type="SUPFAM" id="SSF53067">
    <property type="entry name" value="Actin-like ATPase domain"/>
    <property type="match status" value="2"/>
</dbReference>
<dbReference type="CDD" id="cd10227">
    <property type="entry name" value="ASKHA_NBD_ParM-like"/>
    <property type="match status" value="1"/>
</dbReference>
<dbReference type="Gene3D" id="3.30.420.40">
    <property type="match status" value="2"/>
</dbReference>
<dbReference type="Pfam" id="PF17989">
    <property type="entry name" value="ALP_N"/>
    <property type="match status" value="1"/>
</dbReference>
<proteinExistence type="predicted"/>
<sequence length="353" mass="40688">MILFTDSVNEETNGNYDNRLCKTGSYAGEREDIMTEKIREYKMNGSLIIGVDAGYGNYKTARRIFPTAISMSEKAPVFAKDYIEMDGKYYIIGEGHKGFVADKVTDDDNYVLTMAAVVKELEARGYIDSRNAVRVHLAVGLPLKWVQAQREEFKTYMLKNRYVRIGYKQRVYELDIAGCTVMPQCYSAVAENLKEFKGMNLVVDIGNGTMNLMYLNNGRAMESRSWTEKLGVFQCEQTIRNKVRDNTGYELMQEVIENFLRTGETDIAESFSGLMKEAAREYADTVFQKLRDYEYNEQFMKLYIMGGGAKVVETFGTFDKDRVHFNHDIRANAKGYEYYCYMILRHEQGKRAM</sequence>